<accession>A0ABP8Q5R4</accession>
<evidence type="ECO:0000256" key="3">
    <source>
        <dbReference type="ARBA" id="ARBA00023235"/>
    </source>
</evidence>
<comment type="catalytic activity">
    <reaction evidence="1">
        <text>alpha-D-glucose 6-phosphate = beta-D-glucose 6-phosphate</text>
        <dbReference type="Rhea" id="RHEA:16249"/>
        <dbReference type="ChEBI" id="CHEBI:58225"/>
        <dbReference type="ChEBI" id="CHEBI:58247"/>
        <dbReference type="EC" id="5.1.3.15"/>
    </reaction>
</comment>
<dbReference type="PIRSF" id="PIRSF016020">
    <property type="entry name" value="PHexose_mutarotase"/>
    <property type="match status" value="1"/>
</dbReference>
<gene>
    <name evidence="5" type="ORF">GCM10023095_15490</name>
</gene>
<sequence>MIEQLKLTALQPLTTHTKLARNETDQRFIVVDHPDYQAILALYGGHLIHYSNHGSPLLWLSQSALLDGSRPIRGGVPLCWPWFGPSPERVGLGKPQHGFARTQLWTLDGISETAESTFVHLCLSDNAASQALWPHAFELELTLEIGSELTMLLTTRNTGASPFVYSGALHTYFQSQAPEAVQIQGLGNTYLDQLQQKRPTQEASFVLDKPVDRIYTEPDSRIELDTGLARLQLLNHQADSVVVWNPWQAGAAAMADFDDQGWQTMICVESAITAPDGIQVEPDEEHSLGFTLRRAP</sequence>
<evidence type="ECO:0000313" key="6">
    <source>
        <dbReference type="Proteomes" id="UP001501321"/>
    </source>
</evidence>
<dbReference type="Proteomes" id="UP001501321">
    <property type="component" value="Unassembled WGS sequence"/>
</dbReference>
<dbReference type="EMBL" id="BAABFC010000010">
    <property type="protein sequence ID" value="GAA4497981.1"/>
    <property type="molecule type" value="Genomic_DNA"/>
</dbReference>
<dbReference type="InterPro" id="IPR008183">
    <property type="entry name" value="Aldose_1/G6P_1-epimerase"/>
</dbReference>
<comment type="similarity">
    <text evidence="2 4">Belongs to the glucose-6-phosphate 1-epimerase family.</text>
</comment>
<comment type="caution">
    <text evidence="5">The sequence shown here is derived from an EMBL/GenBank/DDBJ whole genome shotgun (WGS) entry which is preliminary data.</text>
</comment>
<dbReference type="RefSeq" id="WP_345011718.1">
    <property type="nucleotide sequence ID" value="NZ_BAABFC010000010.1"/>
</dbReference>
<dbReference type="CDD" id="cd09020">
    <property type="entry name" value="D-hex-6-P-epi_like"/>
    <property type="match status" value="1"/>
</dbReference>
<keyword evidence="6" id="KW-1185">Reference proteome</keyword>
<evidence type="ECO:0000256" key="4">
    <source>
        <dbReference type="PIRNR" id="PIRNR016020"/>
    </source>
</evidence>
<dbReference type="PANTHER" id="PTHR11122:SF13">
    <property type="entry name" value="GLUCOSE-6-PHOSPHATE 1-EPIMERASE"/>
    <property type="match status" value="1"/>
</dbReference>
<evidence type="ECO:0000256" key="1">
    <source>
        <dbReference type="ARBA" id="ARBA00001096"/>
    </source>
</evidence>
<dbReference type="SUPFAM" id="SSF74650">
    <property type="entry name" value="Galactose mutarotase-like"/>
    <property type="match status" value="1"/>
</dbReference>
<proteinExistence type="inferred from homology"/>
<keyword evidence="3 4" id="KW-0413">Isomerase</keyword>
<dbReference type="EC" id="5.1.3.15" evidence="4"/>
<dbReference type="PANTHER" id="PTHR11122">
    <property type="entry name" value="APOSPORY-ASSOCIATED PROTEIN C-RELATED"/>
    <property type="match status" value="1"/>
</dbReference>
<dbReference type="InterPro" id="IPR011013">
    <property type="entry name" value="Gal_mutarotase_sf_dom"/>
</dbReference>
<name>A0ABP8Q5R4_9GAMM</name>
<dbReference type="InterPro" id="IPR014718">
    <property type="entry name" value="GH-type_carb-bd"/>
</dbReference>
<dbReference type="Gene3D" id="2.70.98.10">
    <property type="match status" value="1"/>
</dbReference>
<protein>
    <recommendedName>
        <fullName evidence="4">Putative glucose-6-phosphate 1-epimerase</fullName>
        <ecNumber evidence="4">5.1.3.15</ecNumber>
    </recommendedName>
</protein>
<dbReference type="InterPro" id="IPR025532">
    <property type="entry name" value="G6P_1-epimerase"/>
</dbReference>
<evidence type="ECO:0000256" key="2">
    <source>
        <dbReference type="ARBA" id="ARBA00005866"/>
    </source>
</evidence>
<dbReference type="Pfam" id="PF01263">
    <property type="entry name" value="Aldose_epim"/>
    <property type="match status" value="1"/>
</dbReference>
<evidence type="ECO:0000313" key="5">
    <source>
        <dbReference type="EMBL" id="GAA4497981.1"/>
    </source>
</evidence>
<reference evidence="6" key="1">
    <citation type="journal article" date="2019" name="Int. J. Syst. Evol. Microbiol.">
        <title>The Global Catalogue of Microorganisms (GCM) 10K type strain sequencing project: providing services to taxonomists for standard genome sequencing and annotation.</title>
        <authorList>
            <consortium name="The Broad Institute Genomics Platform"/>
            <consortium name="The Broad Institute Genome Sequencing Center for Infectious Disease"/>
            <person name="Wu L."/>
            <person name="Ma J."/>
        </authorList>
    </citation>
    <scope>NUCLEOTIDE SEQUENCE [LARGE SCALE GENOMIC DNA]</scope>
    <source>
        <strain evidence="6">JCM 32226</strain>
    </source>
</reference>
<organism evidence="5 6">
    <name type="scientific">Pseudaeromonas paramecii</name>
    <dbReference type="NCBI Taxonomy" id="2138166"/>
    <lineage>
        <taxon>Bacteria</taxon>
        <taxon>Pseudomonadati</taxon>
        <taxon>Pseudomonadota</taxon>
        <taxon>Gammaproteobacteria</taxon>
        <taxon>Aeromonadales</taxon>
        <taxon>Aeromonadaceae</taxon>
        <taxon>Pseudaeromonas</taxon>
    </lineage>
</organism>